<dbReference type="Pfam" id="PF03372">
    <property type="entry name" value="Exo_endo_phos"/>
    <property type="match status" value="1"/>
</dbReference>
<evidence type="ECO:0000259" key="4">
    <source>
        <dbReference type="Pfam" id="PF14392"/>
    </source>
</evidence>
<reference evidence="5" key="2">
    <citation type="journal article" date="2023" name="Plants (Basel)">
        <title>Annotation of the Turnera subulata (Passifloraceae) Draft Genome Reveals the S-Locus Evolved after the Divergence of Turneroideae from Passifloroideae in a Stepwise Manner.</title>
        <authorList>
            <person name="Henning P.M."/>
            <person name="Roalson E.H."/>
            <person name="Mir W."/>
            <person name="McCubbin A.G."/>
            <person name="Shore J.S."/>
        </authorList>
    </citation>
    <scope>NUCLEOTIDE SEQUENCE</scope>
    <source>
        <strain evidence="5">F60SS</strain>
    </source>
</reference>
<dbReference type="GO" id="GO:0003824">
    <property type="term" value="F:catalytic activity"/>
    <property type="evidence" value="ECO:0007669"/>
    <property type="project" value="InterPro"/>
</dbReference>
<dbReference type="InterPro" id="IPR036691">
    <property type="entry name" value="Endo/exonu/phosph_ase_sf"/>
</dbReference>
<gene>
    <name evidence="5" type="ORF">Tsubulata_009359</name>
</gene>
<dbReference type="EMBL" id="JAKUCV010001027">
    <property type="protein sequence ID" value="KAJ4848025.1"/>
    <property type="molecule type" value="Genomic_DNA"/>
</dbReference>
<protein>
    <recommendedName>
        <fullName evidence="7">CCHC-type domain-containing protein</fullName>
    </recommendedName>
</protein>
<evidence type="ECO:0000313" key="5">
    <source>
        <dbReference type="EMBL" id="KAJ4848025.1"/>
    </source>
</evidence>
<dbReference type="PANTHER" id="PTHR31286:SF178">
    <property type="entry name" value="DUF4283 DOMAIN-CONTAINING PROTEIN"/>
    <property type="match status" value="1"/>
</dbReference>
<feature type="domain" description="Zinc knuckle CX2CX4HX4C" evidence="4">
    <location>
        <begin position="198"/>
        <end position="230"/>
    </location>
</feature>
<dbReference type="InterPro" id="IPR025836">
    <property type="entry name" value="Zn_knuckle_CX2CX4HX4C"/>
</dbReference>
<evidence type="ECO:0000259" key="3">
    <source>
        <dbReference type="Pfam" id="PF14111"/>
    </source>
</evidence>
<dbReference type="PANTHER" id="PTHR31286">
    <property type="entry name" value="GLYCINE-RICH CELL WALL STRUCTURAL PROTEIN 1.8-LIKE"/>
    <property type="match status" value="1"/>
</dbReference>
<keyword evidence="6" id="KW-1185">Reference proteome</keyword>
<comment type="caution">
    <text evidence="5">The sequence shown here is derived from an EMBL/GenBank/DDBJ whole genome shotgun (WGS) entry which is preliminary data.</text>
</comment>
<feature type="domain" description="Endonuclease/exonuclease/phosphatase" evidence="2">
    <location>
        <begin position="518"/>
        <end position="640"/>
    </location>
</feature>
<sequence>MAAGDPGDMCIDTLVQQTQKLQCREPEVSLHEDPEINRRISKKVLVAKLLSKVVLNKKAVKVTIQKSWGAIAGLSIHDVDVNVYLCKFEDEADKRRVLNRGPWTIMGSHLVLREWPPNLLFEELDFTTSSFWVHVWGMPLNLQTKANALEIGKVFKEVLEVDFGTDNDDEWCLDSYFRMKVVMKVDKPLVTACVWPRPDGKEVHIKFFYERLPDFCYDCGRIDHSTRACDADPDLLPAKGSYGAFIRAEISTEARRSMANTKKKLNLEVWRRGSDFYARREREEREQAGGSGVIMKGSDINSGDLTSNQEASRASNLDSSVIMTNQGGNQSTGPICLFPTDCSPHVLSPKSISSEAGSSHGKAQILDHLDSVKKRAFESTKTPFVFSAQNHYPKRAKYHYLRGSGLVYEKNMGSWDILTTEFRDPEEDLPSGPELPVQEPKDLWRLFREPNQRRKIVVRRQERNKKASGVRIEELDQQLSESLSLAVSSQVHVDKEATSLSFIDASFSKPDGSLKWYVTFVYGAPERRNRRELWRELSDLRTGAQKEWLLLGDFNSVADSSEKLGQCPVIRQDMEAFVQFMDQNLLMDLGFKGQPFTWSNHRVGHKEVKERLDRAVATTQWIELFQDYQVIHDIPVGSDHCPLILHLQKVVKPYKVPFRLDLRWLDCDGSKDVVIKAWNTFFRGSRMFRILFSFSTCWIA</sequence>
<feature type="domain" description="DUF4283" evidence="3">
    <location>
        <begin position="42"/>
        <end position="121"/>
    </location>
</feature>
<evidence type="ECO:0000259" key="2">
    <source>
        <dbReference type="Pfam" id="PF03372"/>
    </source>
</evidence>
<dbReference type="Gene3D" id="3.60.10.10">
    <property type="entry name" value="Endonuclease/exonuclease/phosphatase"/>
    <property type="match status" value="1"/>
</dbReference>
<accession>A0A9Q0JPF5</accession>
<name>A0A9Q0JPF5_9ROSI</name>
<reference evidence="5" key="1">
    <citation type="submission" date="2022-02" db="EMBL/GenBank/DDBJ databases">
        <authorList>
            <person name="Henning P.M."/>
            <person name="McCubbin A.G."/>
            <person name="Shore J.S."/>
        </authorList>
    </citation>
    <scope>NUCLEOTIDE SEQUENCE</scope>
    <source>
        <strain evidence="5">F60SS</strain>
        <tissue evidence="5">Leaves</tissue>
    </source>
</reference>
<evidence type="ECO:0008006" key="7">
    <source>
        <dbReference type="Google" id="ProtNLM"/>
    </source>
</evidence>
<dbReference type="AlphaFoldDB" id="A0A9Q0JPF5"/>
<dbReference type="Pfam" id="PF14392">
    <property type="entry name" value="zf-CCHC_4"/>
    <property type="match status" value="1"/>
</dbReference>
<dbReference type="SUPFAM" id="SSF56219">
    <property type="entry name" value="DNase I-like"/>
    <property type="match status" value="1"/>
</dbReference>
<evidence type="ECO:0000256" key="1">
    <source>
        <dbReference type="SAM" id="MobiDB-lite"/>
    </source>
</evidence>
<dbReference type="OrthoDB" id="851596at2759"/>
<feature type="region of interest" description="Disordered" evidence="1">
    <location>
        <begin position="281"/>
        <end position="316"/>
    </location>
</feature>
<organism evidence="5 6">
    <name type="scientific">Turnera subulata</name>
    <dbReference type="NCBI Taxonomy" id="218843"/>
    <lineage>
        <taxon>Eukaryota</taxon>
        <taxon>Viridiplantae</taxon>
        <taxon>Streptophyta</taxon>
        <taxon>Embryophyta</taxon>
        <taxon>Tracheophyta</taxon>
        <taxon>Spermatophyta</taxon>
        <taxon>Magnoliopsida</taxon>
        <taxon>eudicotyledons</taxon>
        <taxon>Gunneridae</taxon>
        <taxon>Pentapetalae</taxon>
        <taxon>rosids</taxon>
        <taxon>fabids</taxon>
        <taxon>Malpighiales</taxon>
        <taxon>Passifloraceae</taxon>
        <taxon>Turnera</taxon>
    </lineage>
</organism>
<dbReference type="InterPro" id="IPR025558">
    <property type="entry name" value="DUF4283"/>
</dbReference>
<evidence type="ECO:0000313" key="6">
    <source>
        <dbReference type="Proteomes" id="UP001141552"/>
    </source>
</evidence>
<dbReference type="InterPro" id="IPR040256">
    <property type="entry name" value="At4g02000-like"/>
</dbReference>
<feature type="compositionally biased region" description="Polar residues" evidence="1">
    <location>
        <begin position="299"/>
        <end position="316"/>
    </location>
</feature>
<dbReference type="InterPro" id="IPR005135">
    <property type="entry name" value="Endo/exonuclease/phosphatase"/>
</dbReference>
<proteinExistence type="predicted"/>
<dbReference type="Pfam" id="PF14111">
    <property type="entry name" value="DUF4283"/>
    <property type="match status" value="1"/>
</dbReference>
<dbReference type="Proteomes" id="UP001141552">
    <property type="component" value="Unassembled WGS sequence"/>
</dbReference>